<dbReference type="GO" id="GO:0042276">
    <property type="term" value="P:error-prone translesion synthesis"/>
    <property type="evidence" value="ECO:0007669"/>
    <property type="project" value="TreeGrafter"/>
</dbReference>
<dbReference type="GO" id="GO:0005829">
    <property type="term" value="C:cytosol"/>
    <property type="evidence" value="ECO:0007669"/>
    <property type="project" value="TreeGrafter"/>
</dbReference>
<feature type="domain" description="UmuC" evidence="6">
    <location>
        <begin position="1"/>
        <end position="105"/>
    </location>
</feature>
<dbReference type="InterPro" id="IPR050116">
    <property type="entry name" value="DNA_polymerase-Y"/>
</dbReference>
<dbReference type="Pfam" id="PF11799">
    <property type="entry name" value="IMS_C"/>
    <property type="match status" value="1"/>
</dbReference>
<keyword evidence="4" id="KW-0234">DNA repair</keyword>
<evidence type="ECO:0000256" key="1">
    <source>
        <dbReference type="ARBA" id="ARBA00010945"/>
    </source>
</evidence>
<dbReference type="EMBL" id="UGWQ01000004">
    <property type="protein sequence ID" value="SUG27715.1"/>
    <property type="molecule type" value="Genomic_DNA"/>
</dbReference>
<dbReference type="Pfam" id="PF00817">
    <property type="entry name" value="IMS"/>
    <property type="match status" value="1"/>
</dbReference>
<evidence type="ECO:0000313" key="8">
    <source>
        <dbReference type="Proteomes" id="UP000254332"/>
    </source>
</evidence>
<organism evidence="7 8">
    <name type="scientific">Salmonella enterica</name>
    <name type="common">Salmonella choleraesuis</name>
    <dbReference type="NCBI Taxonomy" id="28901"/>
    <lineage>
        <taxon>Bacteria</taxon>
        <taxon>Pseudomonadati</taxon>
        <taxon>Pseudomonadota</taxon>
        <taxon>Gammaproteobacteria</taxon>
        <taxon>Enterobacterales</taxon>
        <taxon>Enterobacteriaceae</taxon>
        <taxon>Salmonella</taxon>
    </lineage>
</organism>
<dbReference type="NCBIfam" id="NF002955">
    <property type="entry name" value="PRK03609.1"/>
    <property type="match status" value="1"/>
</dbReference>
<evidence type="ECO:0000256" key="4">
    <source>
        <dbReference type="ARBA" id="ARBA00023204"/>
    </source>
</evidence>
<name>A0A379SFE6_SALER</name>
<dbReference type="Pfam" id="PF13438">
    <property type="entry name" value="DUF4113"/>
    <property type="match status" value="1"/>
</dbReference>
<dbReference type="Gene3D" id="3.30.1490.100">
    <property type="entry name" value="DNA polymerase, Y-family, little finger domain"/>
    <property type="match status" value="1"/>
</dbReference>
<keyword evidence="3" id="KW-0741">SOS mutagenesis</keyword>
<dbReference type="SUPFAM" id="SSF100879">
    <property type="entry name" value="Lesion bypass DNA polymerase (Y-family), little finger domain"/>
    <property type="match status" value="1"/>
</dbReference>
<dbReference type="AlphaFoldDB" id="A0A379SFE6"/>
<dbReference type="CDD" id="cd01700">
    <property type="entry name" value="PolY_Pol_V_umuC"/>
    <property type="match status" value="1"/>
</dbReference>
<dbReference type="GO" id="GO:0003684">
    <property type="term" value="F:damaged DNA binding"/>
    <property type="evidence" value="ECO:0007669"/>
    <property type="project" value="InterPro"/>
</dbReference>
<gene>
    <name evidence="7" type="primary">umuC_3</name>
    <name evidence="7" type="ORF">NCTC10718_05043</name>
</gene>
<dbReference type="GO" id="GO:0009432">
    <property type="term" value="P:SOS response"/>
    <property type="evidence" value="ECO:0007669"/>
    <property type="project" value="UniProtKB-KW"/>
</dbReference>
<dbReference type="SUPFAM" id="SSF56672">
    <property type="entry name" value="DNA/RNA polymerases"/>
    <property type="match status" value="1"/>
</dbReference>
<dbReference type="Gene3D" id="1.10.150.20">
    <property type="entry name" value="5' to 3' exonuclease, C-terminal subdomain"/>
    <property type="match status" value="1"/>
</dbReference>
<dbReference type="PANTHER" id="PTHR11076:SF34">
    <property type="entry name" value="PROTEIN UMUC"/>
    <property type="match status" value="1"/>
</dbReference>
<reference evidence="7 8" key="1">
    <citation type="submission" date="2018-06" db="EMBL/GenBank/DDBJ databases">
        <authorList>
            <consortium name="Pathogen Informatics"/>
            <person name="Doyle S."/>
        </authorList>
    </citation>
    <scope>NUCLEOTIDE SEQUENCE [LARGE SCALE GENOMIC DNA]</scope>
    <source>
        <strain evidence="7 8">NCTC10718</strain>
    </source>
</reference>
<evidence type="ECO:0000256" key="2">
    <source>
        <dbReference type="ARBA" id="ARBA00022763"/>
    </source>
</evidence>
<dbReference type="Gene3D" id="3.30.70.270">
    <property type="match status" value="1"/>
</dbReference>
<dbReference type="InterPro" id="IPR043502">
    <property type="entry name" value="DNA/RNA_pol_sf"/>
</dbReference>
<dbReference type="InterPro" id="IPR001126">
    <property type="entry name" value="UmuC"/>
</dbReference>
<proteinExistence type="inferred from homology"/>
<dbReference type="Proteomes" id="UP000254332">
    <property type="component" value="Unassembled WGS sequence"/>
</dbReference>
<dbReference type="InterPro" id="IPR017961">
    <property type="entry name" value="DNA_pol_Y-fam_little_finger"/>
</dbReference>
<keyword evidence="5" id="KW-0742">SOS response</keyword>
<dbReference type="EC" id="2.7.7.7" evidence="7"/>
<comment type="similarity">
    <text evidence="1">Belongs to the DNA polymerase type-Y family.</text>
</comment>
<evidence type="ECO:0000259" key="6">
    <source>
        <dbReference type="PROSITE" id="PS50173"/>
    </source>
</evidence>
<evidence type="ECO:0000313" key="7">
    <source>
        <dbReference type="EMBL" id="SUG27715.1"/>
    </source>
</evidence>
<dbReference type="InterPro" id="IPR025188">
    <property type="entry name" value="DUF4113"/>
</dbReference>
<sequence>MSHLEELAPRVEQYSIDEMFLDVSGIDSCIDFEDFGRQLREHVRNGTGLTIGVGMGPTKTLAKSAQWASKEWPQFGGVLALTTGNPRRTEKLLSLQPVEEIWGVGRRISRKLSTMGITTALQLARANPAFIRKNFNVVLERTVRELNGVSCISLEEAPSPKQQIICSRSFGERVTTYEALRQAICQHAERAAEKLRGERQFCRHIAVFVKTSPFAVNEAYYGNVASEKLLLPTRDTRDIISAAVKALDSIWLDGHRYAKAGVMLNDFTPSGVSQLNLFDEDQPRAQSDELMKVLDRINHSGKGKIWFAGRGIAPEWQMKRDMLSPAYTTRWSDIPVALL</sequence>
<evidence type="ECO:0000256" key="5">
    <source>
        <dbReference type="ARBA" id="ARBA00023236"/>
    </source>
</evidence>
<keyword evidence="7" id="KW-0808">Transferase</keyword>
<keyword evidence="7" id="KW-0548">Nucleotidyltransferase</keyword>
<dbReference type="GO" id="GO:0003887">
    <property type="term" value="F:DNA-directed DNA polymerase activity"/>
    <property type="evidence" value="ECO:0007669"/>
    <property type="project" value="UniProtKB-EC"/>
</dbReference>
<evidence type="ECO:0000256" key="3">
    <source>
        <dbReference type="ARBA" id="ARBA00023199"/>
    </source>
</evidence>
<dbReference type="GO" id="GO:0006281">
    <property type="term" value="P:DNA repair"/>
    <property type="evidence" value="ECO:0007669"/>
    <property type="project" value="UniProtKB-KW"/>
</dbReference>
<dbReference type="PANTHER" id="PTHR11076">
    <property type="entry name" value="DNA REPAIR POLYMERASE UMUC / TRANSFERASE FAMILY MEMBER"/>
    <property type="match status" value="1"/>
</dbReference>
<dbReference type="PROSITE" id="PS50173">
    <property type="entry name" value="UMUC"/>
    <property type="match status" value="1"/>
</dbReference>
<protein>
    <submittedName>
        <fullName evidence="7">DNA polymerase V subunit UmuC</fullName>
        <ecNumber evidence="7">2.7.7.7</ecNumber>
    </submittedName>
</protein>
<dbReference type="InterPro" id="IPR036775">
    <property type="entry name" value="DNA_pol_Y-fam_lit_finger_sf"/>
</dbReference>
<dbReference type="InterPro" id="IPR043128">
    <property type="entry name" value="Rev_trsase/Diguanyl_cyclase"/>
</dbReference>
<keyword evidence="2" id="KW-0227">DNA damage</keyword>
<accession>A0A379SFE6</accession>